<feature type="non-terminal residue" evidence="2">
    <location>
        <position position="245"/>
    </location>
</feature>
<feature type="region of interest" description="Disordered" evidence="1">
    <location>
        <begin position="175"/>
        <end position="245"/>
    </location>
</feature>
<feature type="compositionally biased region" description="Pro residues" evidence="1">
    <location>
        <begin position="233"/>
        <end position="245"/>
    </location>
</feature>
<accession>A0ABW8LK90</accession>
<comment type="caution">
    <text evidence="2">The sequence shown here is derived from an EMBL/GenBank/DDBJ whole genome shotgun (WGS) entry which is preliminary data.</text>
</comment>
<organism evidence="2 3">
    <name type="scientific">Streptomyces milbemycinicus</name>
    <dbReference type="NCBI Taxonomy" id="476552"/>
    <lineage>
        <taxon>Bacteria</taxon>
        <taxon>Bacillati</taxon>
        <taxon>Actinomycetota</taxon>
        <taxon>Actinomycetes</taxon>
        <taxon>Kitasatosporales</taxon>
        <taxon>Streptomycetaceae</taxon>
        <taxon>Streptomyces</taxon>
    </lineage>
</organism>
<proteinExistence type="predicted"/>
<feature type="compositionally biased region" description="Low complexity" evidence="1">
    <location>
        <begin position="216"/>
        <end position="226"/>
    </location>
</feature>
<feature type="compositionally biased region" description="Low complexity" evidence="1">
    <location>
        <begin position="184"/>
        <end position="196"/>
    </location>
</feature>
<dbReference type="NCBIfam" id="TIGR04222">
    <property type="entry name" value="near_uncomplex"/>
    <property type="match status" value="1"/>
</dbReference>
<protein>
    <submittedName>
        <fullName evidence="2">TIGR04222 domain-containing membrane protein</fullName>
    </submittedName>
</protein>
<evidence type="ECO:0000256" key="1">
    <source>
        <dbReference type="SAM" id="MobiDB-lite"/>
    </source>
</evidence>
<dbReference type="Proteomes" id="UP001620295">
    <property type="component" value="Unassembled WGS sequence"/>
</dbReference>
<name>A0ABW8LK90_9ACTN</name>
<dbReference type="EMBL" id="JBJDQH010000005">
    <property type="protein sequence ID" value="MFK4266331.1"/>
    <property type="molecule type" value="Genomic_DNA"/>
</dbReference>
<evidence type="ECO:0000313" key="3">
    <source>
        <dbReference type="Proteomes" id="UP001620295"/>
    </source>
</evidence>
<gene>
    <name evidence="2" type="ORF">ACI2L5_15495</name>
</gene>
<reference evidence="2 3" key="1">
    <citation type="submission" date="2024-11" db="EMBL/GenBank/DDBJ databases">
        <title>The Natural Products Discovery Center: Release of the First 8490 Sequenced Strains for Exploring Actinobacteria Biosynthetic Diversity.</title>
        <authorList>
            <person name="Kalkreuter E."/>
            <person name="Kautsar S.A."/>
            <person name="Yang D."/>
            <person name="Bader C.D."/>
            <person name="Teijaro C.N."/>
            <person name="Fluegel L."/>
            <person name="Davis C.M."/>
            <person name="Simpson J.R."/>
            <person name="Lauterbach L."/>
            <person name="Steele A.D."/>
            <person name="Gui C."/>
            <person name="Meng S."/>
            <person name="Li G."/>
            <person name="Viehrig K."/>
            <person name="Ye F."/>
            <person name="Su P."/>
            <person name="Kiefer A.F."/>
            <person name="Nichols A."/>
            <person name="Cepeda A.J."/>
            <person name="Yan W."/>
            <person name="Fan B."/>
            <person name="Jiang Y."/>
            <person name="Adhikari A."/>
            <person name="Zheng C.-J."/>
            <person name="Schuster L."/>
            <person name="Cowan T.M."/>
            <person name="Smanski M.J."/>
            <person name="Chevrette M.G."/>
            <person name="De Carvalho L.P.S."/>
            <person name="Shen B."/>
        </authorList>
    </citation>
    <scope>NUCLEOTIDE SEQUENCE [LARGE SCALE GENOMIC DNA]</scope>
    <source>
        <strain evidence="2 3">NPDC020863</strain>
    </source>
</reference>
<sequence length="245" mass="25979">MRTIFRRRDSTAPRALDIYDIAYLAGGPRRVVRTALIALRERGAIKFIGYRVKALRAAEPADHPVERVLIKRCHPVGRQSDDAAVEVLISPEVEEIERRLVSYGLLSRSWHHLTDAGERELEAAKQQEEAFPAYVFDGLAAVPDERLRAAVRKAMPVPAGLGQSLVRMGEALQDADDYDHDSGSDSASDTSSDWGSHSGGGHASCGSGGGGGGDITRGPAGAPARVGAGGVTAPPPWGDRPAGTP</sequence>
<keyword evidence="3" id="KW-1185">Reference proteome</keyword>
<dbReference type="RefSeq" id="WP_404746434.1">
    <property type="nucleotide sequence ID" value="NZ_JBJDQH010000005.1"/>
</dbReference>
<dbReference type="InterPro" id="IPR026467">
    <property type="entry name" value="Ser/Gly_Cys_C_dom"/>
</dbReference>
<feature type="compositionally biased region" description="Gly residues" evidence="1">
    <location>
        <begin position="197"/>
        <end position="215"/>
    </location>
</feature>
<evidence type="ECO:0000313" key="2">
    <source>
        <dbReference type="EMBL" id="MFK4266331.1"/>
    </source>
</evidence>